<dbReference type="SMART" id="SM00355">
    <property type="entry name" value="ZnF_C2H2"/>
    <property type="match status" value="3"/>
</dbReference>
<sequence length="1034" mass="108424">MCSGKREGPSFARGGRGLGRVAGRERHAARGRGAGTSPLAAPPLRASGPRALCGDAKMAASDCSGFAWGAGPQYSTGPPMAFPLPTSGASLSTGPAAGMGPAVTPPFPAATLPPRPVPPVGYGGYQLHSSPPQEPAPASTMAPSYQDSYSCGPPTDAGSYSSFESKQYYLPAASQPQLTAMACQPGTKGPSVQPSGGCSQAQPLQPAATASAGQPANAPALSYAENYTYPLATSALPMASVSPLPSYAPTSYSPTSAPDTGPAYPSYEAVVHSAAGPQCPAPLPLQLPPPPQLPFPLPTPPGSLWGSPGSSPRASSATGSLSGKLLAPPKAPKAKGGPREPPLHYCDICKISCAGPQTYREHLEGQKHKKKAAAQKAGTQASGGPGGVQGRPRCGLCAVSCTGADAYAAHIRGARHQKVLKLHTKLGKPIPAIEPVPGDSSSAQATRTSQPAPLTAESSPAGSAKPTAPAGPSACTPSKPALTKRPAAWKATSAGTSKPQAAGSRAPEGKRAHPAPDGPGGPPARGDSAEASGSCAAQPVGPGYVEEVRNEEGKVVGFQCGLCECSVGNATARDTHVRGRRHRLQYKKKVNPDLPIAVKPSHRARKLLEARLRKQRQLSRQQLEEMRRWRQELCRRRLEEGPQAPDEQPGPSSPDQHSPSLASRPGAPPGSPLSARRPESSDDRHVLWKHAAIYPTEEELLAVQKAVSHSERALKLVSDVLAEENSGNPVHAGGEHSGGSPSARVLKGVMRVGLLAKGLLLRGDRKVRLTLLCSQKPTRALLQRISEHLPQQLPMVTEDKYEVSSDSEDNIIISSCEEPGMRVSVSVTSPLMREDPSMEQEGMQVPPPDPGDVLSPEKSLQALAALRHAKWFQARASVLQPCVIVLRVLRDLCRRVPAWGALPHWAMELLAEKALSSASGPLSPGDGMRRVLECVASGTLLEDGPGLQDPCERDQRDTLGAMTRQQREDLTASAQHALRLLAFRQIHAVLGMEPLPPPRSRPGPRFRKRLREASAVPEGDVQRKQGRPGEEEPA</sequence>
<dbReference type="PANTHER" id="PTHR45762:SF2">
    <property type="entry name" value="ZINC FINGER RNA-BINDING PROTEIN 2"/>
    <property type="match status" value="1"/>
</dbReference>
<dbReference type="SMART" id="SM00572">
    <property type="entry name" value="DZF"/>
    <property type="match status" value="1"/>
</dbReference>
<feature type="region of interest" description="Disordered" evidence="1">
    <location>
        <begin position="181"/>
        <end position="214"/>
    </location>
</feature>
<dbReference type="GeneID" id="101675691"/>
<dbReference type="AlphaFoldDB" id="A0A8U0SGN8"/>
<dbReference type="Pfam" id="PF20965">
    <property type="entry name" value="DZF_C"/>
    <property type="match status" value="1"/>
</dbReference>
<dbReference type="InterPro" id="IPR013087">
    <property type="entry name" value="Znf_C2H2_type"/>
</dbReference>
<dbReference type="RefSeq" id="XP_044942515.1">
    <property type="nucleotide sequence ID" value="XM_045086580.1"/>
</dbReference>
<dbReference type="PANTHER" id="PTHR45762">
    <property type="entry name" value="ZINC FINGER RNA-BINDING PROTEIN"/>
    <property type="match status" value="1"/>
</dbReference>
<feature type="region of interest" description="Disordered" evidence="1">
    <location>
        <begin position="281"/>
        <end position="340"/>
    </location>
</feature>
<dbReference type="FunFam" id="3.30.160.60:FF:002080">
    <property type="entry name" value="Zinc finger RNA-binding protein"/>
    <property type="match status" value="1"/>
</dbReference>
<feature type="compositionally biased region" description="Polar residues" evidence="1">
    <location>
        <begin position="439"/>
        <end position="461"/>
    </location>
</feature>
<dbReference type="SMART" id="SM00451">
    <property type="entry name" value="ZnF_U1"/>
    <property type="match status" value="3"/>
</dbReference>
<reference evidence="4 5" key="1">
    <citation type="submission" date="2025-04" db="UniProtKB">
        <authorList>
            <consortium name="RefSeq"/>
        </authorList>
    </citation>
    <scope>IDENTIFICATION</scope>
    <source>
        <tissue evidence="4 5">Brain</tissue>
    </source>
</reference>
<dbReference type="InterPro" id="IPR043519">
    <property type="entry name" value="NT_sf"/>
</dbReference>
<keyword evidence="3" id="KW-1185">Reference proteome</keyword>
<dbReference type="SUPFAM" id="SSF57667">
    <property type="entry name" value="beta-beta-alpha zinc fingers"/>
    <property type="match status" value="3"/>
</dbReference>
<protein>
    <submittedName>
        <fullName evidence="4 5">Zinc finger RNA-binding protein 2</fullName>
    </submittedName>
</protein>
<dbReference type="InterPro" id="IPR036236">
    <property type="entry name" value="Znf_C2H2_sf"/>
</dbReference>
<dbReference type="Pfam" id="PF07528">
    <property type="entry name" value="DZF_N"/>
    <property type="match status" value="1"/>
</dbReference>
<evidence type="ECO:0000259" key="2">
    <source>
        <dbReference type="PROSITE" id="PS51703"/>
    </source>
</evidence>
<dbReference type="Gene3D" id="1.10.1410.40">
    <property type="match status" value="1"/>
</dbReference>
<dbReference type="Pfam" id="PF12874">
    <property type="entry name" value="zf-met"/>
    <property type="match status" value="2"/>
</dbReference>
<dbReference type="InterPro" id="IPR049401">
    <property type="entry name" value="DZF_dom_N"/>
</dbReference>
<feature type="domain" description="DZF" evidence="2">
    <location>
        <begin position="664"/>
        <end position="1033"/>
    </location>
</feature>
<dbReference type="FunFam" id="3.30.460.10:FF:000010">
    <property type="entry name" value="Zinc finger RNA-binding protein 2"/>
    <property type="match status" value="1"/>
</dbReference>
<evidence type="ECO:0000256" key="1">
    <source>
        <dbReference type="SAM" id="MobiDB-lite"/>
    </source>
</evidence>
<feature type="compositionally biased region" description="Basic and acidic residues" evidence="1">
    <location>
        <begin position="1020"/>
        <end position="1034"/>
    </location>
</feature>
<dbReference type="FunFam" id="1.10.1410.40:FF:000001">
    <property type="entry name" value="interleukin enhancer-binding factor 3 isoform X1"/>
    <property type="match status" value="1"/>
</dbReference>
<dbReference type="CTD" id="23217"/>
<dbReference type="Gene3D" id="3.30.460.10">
    <property type="entry name" value="Beta Polymerase, domain 2"/>
    <property type="match status" value="1"/>
</dbReference>
<evidence type="ECO:0000313" key="3">
    <source>
        <dbReference type="Proteomes" id="UP000000715"/>
    </source>
</evidence>
<evidence type="ECO:0000313" key="5">
    <source>
        <dbReference type="RefSeq" id="XP_044942515.1"/>
    </source>
</evidence>
<dbReference type="GO" id="GO:0003727">
    <property type="term" value="F:single-stranded RNA binding"/>
    <property type="evidence" value="ECO:0007669"/>
    <property type="project" value="TreeGrafter"/>
</dbReference>
<dbReference type="Proteomes" id="UP000000715">
    <property type="component" value="Unplaced"/>
</dbReference>
<feature type="region of interest" description="Disordered" evidence="1">
    <location>
        <begin position="639"/>
        <end position="683"/>
    </location>
</feature>
<accession>A0A8U0SGN8</accession>
<evidence type="ECO:0000313" key="4">
    <source>
        <dbReference type="RefSeq" id="XP_044942511.1"/>
    </source>
</evidence>
<organism evidence="3 5">
    <name type="scientific">Mustela putorius furo</name>
    <name type="common">European domestic ferret</name>
    <name type="synonym">Mustela furo</name>
    <dbReference type="NCBI Taxonomy" id="9669"/>
    <lineage>
        <taxon>Eukaryota</taxon>
        <taxon>Metazoa</taxon>
        <taxon>Chordata</taxon>
        <taxon>Craniata</taxon>
        <taxon>Vertebrata</taxon>
        <taxon>Euteleostomi</taxon>
        <taxon>Mammalia</taxon>
        <taxon>Eutheria</taxon>
        <taxon>Laurasiatheria</taxon>
        <taxon>Carnivora</taxon>
        <taxon>Caniformia</taxon>
        <taxon>Musteloidea</taxon>
        <taxon>Mustelidae</taxon>
        <taxon>Mustelinae</taxon>
        <taxon>Mustela</taxon>
    </lineage>
</organism>
<dbReference type="InterPro" id="IPR003604">
    <property type="entry name" value="Matrin/U1-like-C_Znf_C2H2"/>
</dbReference>
<dbReference type="GO" id="GO:0071011">
    <property type="term" value="C:precatalytic spliceosome"/>
    <property type="evidence" value="ECO:0007669"/>
    <property type="project" value="TreeGrafter"/>
</dbReference>
<proteinExistence type="predicted"/>
<dbReference type="InterPro" id="IPR049402">
    <property type="entry name" value="DZF_dom_C"/>
</dbReference>
<feature type="compositionally biased region" description="Polar residues" evidence="1">
    <location>
        <begin position="190"/>
        <end position="203"/>
    </location>
</feature>
<dbReference type="FunFam" id="3.30.160.60:FF:000210">
    <property type="entry name" value="Zinc finger RNA-binding protein 2"/>
    <property type="match status" value="1"/>
</dbReference>
<dbReference type="PROSITE" id="PS51703">
    <property type="entry name" value="DZF"/>
    <property type="match status" value="1"/>
</dbReference>
<feature type="region of interest" description="Disordered" evidence="1">
    <location>
        <begin position="992"/>
        <end position="1034"/>
    </location>
</feature>
<gene>
    <name evidence="4 5" type="primary">ZFR2</name>
</gene>
<feature type="compositionally biased region" description="Pro residues" evidence="1">
    <location>
        <begin position="281"/>
        <end position="301"/>
    </location>
</feature>
<dbReference type="InterPro" id="IPR006561">
    <property type="entry name" value="DZF_dom"/>
</dbReference>
<dbReference type="OrthoDB" id="8898434at2759"/>
<feature type="region of interest" description="Disordered" evidence="1">
    <location>
        <begin position="362"/>
        <end position="389"/>
    </location>
</feature>
<feature type="region of interest" description="Disordered" evidence="1">
    <location>
        <begin position="1"/>
        <end position="46"/>
    </location>
</feature>
<dbReference type="GO" id="GO:0008270">
    <property type="term" value="F:zinc ion binding"/>
    <property type="evidence" value="ECO:0007669"/>
    <property type="project" value="InterPro"/>
</dbReference>
<name>A0A8U0SGN8_MUSPF</name>
<dbReference type="Gene3D" id="3.30.160.60">
    <property type="entry name" value="Classic Zinc Finger"/>
    <property type="match status" value="2"/>
</dbReference>
<dbReference type="GO" id="GO:0003725">
    <property type="term" value="F:double-stranded RNA binding"/>
    <property type="evidence" value="ECO:0007669"/>
    <property type="project" value="TreeGrafter"/>
</dbReference>
<feature type="region of interest" description="Disordered" evidence="1">
    <location>
        <begin position="127"/>
        <end position="148"/>
    </location>
</feature>
<feature type="region of interest" description="Disordered" evidence="1">
    <location>
        <begin position="429"/>
        <end position="538"/>
    </location>
</feature>
<dbReference type="RefSeq" id="XP_044942511.1">
    <property type="nucleotide sequence ID" value="XM_045086576.1"/>
</dbReference>
<feature type="compositionally biased region" description="Low complexity" evidence="1">
    <location>
        <begin position="302"/>
        <end position="328"/>
    </location>
</feature>